<keyword evidence="1" id="KW-0812">Transmembrane</keyword>
<accession>A0A6J6DT35</accession>
<evidence type="ECO:0000256" key="1">
    <source>
        <dbReference type="SAM" id="Phobius"/>
    </source>
</evidence>
<feature type="transmembrane region" description="Helical" evidence="1">
    <location>
        <begin position="12"/>
        <end position="32"/>
    </location>
</feature>
<sequence>MRYREVIRTPLWLLAIIYFFFLSLVISIWAALGNNSALVSLVVLTLILVAVYVKAGLVIEVDDTEIRVGRAHLQRDFMGEITALDNQQLKRIRTRDADPAAFLAIRFWSPRAVQLFVNDTRDATPYWLISTSQPEKLLTALKALKS</sequence>
<dbReference type="EMBL" id="CAEZTK010000026">
    <property type="protein sequence ID" value="CAB4566384.1"/>
    <property type="molecule type" value="Genomic_DNA"/>
</dbReference>
<dbReference type="InterPro" id="IPR021443">
    <property type="entry name" value="DUF3093"/>
</dbReference>
<keyword evidence="1" id="KW-0472">Membrane</keyword>
<dbReference type="AlphaFoldDB" id="A0A6J6DT35"/>
<evidence type="ECO:0000313" key="2">
    <source>
        <dbReference type="EMBL" id="CAB4566384.1"/>
    </source>
</evidence>
<protein>
    <submittedName>
        <fullName evidence="2">Unannotated protein</fullName>
    </submittedName>
</protein>
<organism evidence="2">
    <name type="scientific">freshwater metagenome</name>
    <dbReference type="NCBI Taxonomy" id="449393"/>
    <lineage>
        <taxon>unclassified sequences</taxon>
        <taxon>metagenomes</taxon>
        <taxon>ecological metagenomes</taxon>
    </lineage>
</organism>
<dbReference type="Pfam" id="PF11292">
    <property type="entry name" value="DUF3093"/>
    <property type="match status" value="1"/>
</dbReference>
<gene>
    <name evidence="2" type="ORF">UFOPK1643_00517</name>
</gene>
<feature type="transmembrane region" description="Helical" evidence="1">
    <location>
        <begin position="38"/>
        <end position="59"/>
    </location>
</feature>
<reference evidence="2" key="1">
    <citation type="submission" date="2020-05" db="EMBL/GenBank/DDBJ databases">
        <authorList>
            <person name="Chiriac C."/>
            <person name="Salcher M."/>
            <person name="Ghai R."/>
            <person name="Kavagutti S V."/>
        </authorList>
    </citation>
    <scope>NUCLEOTIDE SEQUENCE</scope>
</reference>
<keyword evidence="1" id="KW-1133">Transmembrane helix</keyword>
<proteinExistence type="predicted"/>
<name>A0A6J6DT35_9ZZZZ</name>